<feature type="domain" description="Membrane insertase YidC N-terminal" evidence="15">
    <location>
        <begin position="74"/>
        <end position="359"/>
    </location>
</feature>
<evidence type="ECO:0000256" key="4">
    <source>
        <dbReference type="ARBA" id="ARBA00022448"/>
    </source>
</evidence>
<sequence>MNKNTLIAIILSTVVVAVSFILQPILFPGVYEPEQPVNEGYSETEQTAAISEEKDKKEAVFSEILSDEAVSEKQITIKTEKAEIVLTNRGGDIVSYKLNDHIDVDTQEGVQMVDNVTDRNRACSMSFGEADSPVINSLFNVDQKDENTVLFSKKFTVRNDDGSESSFILGKRYTFVPNEYMFRLDILIHGENENTVINVGNAGYTLRTSPQIGPHFDPKINRYENRQFISFNGNKAKRQVIGSKQFKSYNKEYIWNGIAGKYFVELAIPEKSQSMDFTYYSTLIETDDYANAQAIMVRKPVKAQDVQDTYYMYFGPRNEKDLKIYNVAENNSWNLSGQRLSECLQSNGWLGWLETILKWLMEIINKFTKNWGVSIILMTILIKLIMFPFTKNQSLSTLKMQEIQPKIQAIQTKYKDNPQKQQEAMANIYKEAGYNPMSGCLPMIVQFLILFAMYNLFNNYFEFRGASFIDGWISDLSTGDTVHTFVRNIPFFGNQLRILPMIYLASQLFYGKITGNGGTAAAGSTKTQMNMMMYGMPVIFFFIFYNAPSGLLLYWTVSNIFQMIQQIIINNTMKQKKIEMAKRK</sequence>
<dbReference type="InterPro" id="IPR019998">
    <property type="entry name" value="Membr_insert_YidC"/>
</dbReference>
<dbReference type="InterPro" id="IPR001708">
    <property type="entry name" value="YidC/ALB3/OXA1/COX18"/>
</dbReference>
<feature type="domain" description="Membrane insertase YidC/Oxa/ALB C-terminal" evidence="14">
    <location>
        <begin position="371"/>
        <end position="571"/>
    </location>
</feature>
<dbReference type="InterPro" id="IPR028053">
    <property type="entry name" value="Membr_insert_YidC_N"/>
</dbReference>
<feature type="transmembrane region" description="Helical" evidence="13">
    <location>
        <begin position="436"/>
        <end position="457"/>
    </location>
</feature>
<keyword evidence="5 13" id="KW-1003">Cell membrane</keyword>
<feature type="transmembrane region" description="Helical" evidence="13">
    <location>
        <begin position="531"/>
        <end position="547"/>
    </location>
</feature>
<evidence type="ECO:0000256" key="13">
    <source>
        <dbReference type="HAMAP-Rule" id="MF_01810"/>
    </source>
</evidence>
<comment type="similarity">
    <text evidence="2 13">Belongs to the OXA1/ALB3/YidC family. Type 1 subfamily.</text>
</comment>
<evidence type="ECO:0000256" key="7">
    <source>
        <dbReference type="ARBA" id="ARBA00022927"/>
    </source>
</evidence>
<dbReference type="EMBL" id="FUWG01000002">
    <property type="protein sequence ID" value="SJZ29701.1"/>
    <property type="molecule type" value="Genomic_DNA"/>
</dbReference>
<dbReference type="GO" id="GO:0032977">
    <property type="term" value="F:membrane insertase activity"/>
    <property type="evidence" value="ECO:0007669"/>
    <property type="project" value="InterPro"/>
</dbReference>
<evidence type="ECO:0000256" key="3">
    <source>
        <dbReference type="ARBA" id="ARBA00015325"/>
    </source>
</evidence>
<evidence type="ECO:0000256" key="9">
    <source>
        <dbReference type="ARBA" id="ARBA00023136"/>
    </source>
</evidence>
<reference evidence="16 17" key="1">
    <citation type="submission" date="2017-02" db="EMBL/GenBank/DDBJ databases">
        <authorList>
            <person name="Peterson S.W."/>
        </authorList>
    </citation>
    <scope>NUCLEOTIDE SEQUENCE [LARGE SCALE GENOMIC DNA]</scope>
    <source>
        <strain evidence="16 17">ATCC BAA-908</strain>
    </source>
</reference>
<comment type="function">
    <text evidence="13">Required for the insertion and/or proper folding and/or complex formation of integral membrane proteins into the membrane. Involved in integration of membrane proteins that insert both dependently and independently of the Sec translocase complex, as well as at least some lipoproteins. Aids folding of multispanning membrane proteins.</text>
</comment>
<keyword evidence="17" id="KW-1185">Reference proteome</keyword>
<keyword evidence="7 13" id="KW-0653">Protein transport</keyword>
<comment type="subunit">
    <text evidence="13">Interacts with the Sec translocase complex via SecD. Specifically interacts with transmembrane segments of nascent integral membrane proteins during membrane integration.</text>
</comment>
<organism evidence="16 17">
    <name type="scientific">Treponema porcinum</name>
    <dbReference type="NCBI Taxonomy" id="261392"/>
    <lineage>
        <taxon>Bacteria</taxon>
        <taxon>Pseudomonadati</taxon>
        <taxon>Spirochaetota</taxon>
        <taxon>Spirochaetia</taxon>
        <taxon>Spirochaetales</taxon>
        <taxon>Treponemataceae</taxon>
        <taxon>Treponema</taxon>
    </lineage>
</organism>
<keyword evidence="8 13" id="KW-1133">Transmembrane helix</keyword>
<accession>A0A1T4JHV2</accession>
<evidence type="ECO:0000256" key="6">
    <source>
        <dbReference type="ARBA" id="ARBA00022692"/>
    </source>
</evidence>
<dbReference type="NCBIfam" id="TIGR03593">
    <property type="entry name" value="yidC_nterm"/>
    <property type="match status" value="1"/>
</dbReference>
<dbReference type="HAMAP" id="MF_01810">
    <property type="entry name" value="YidC_type1"/>
    <property type="match status" value="1"/>
</dbReference>
<evidence type="ECO:0000256" key="1">
    <source>
        <dbReference type="ARBA" id="ARBA00004429"/>
    </source>
</evidence>
<dbReference type="RefSeq" id="WP_078932122.1">
    <property type="nucleotide sequence ID" value="NZ_FUWG01000002.1"/>
</dbReference>
<dbReference type="GO" id="GO:0005886">
    <property type="term" value="C:plasma membrane"/>
    <property type="evidence" value="ECO:0007669"/>
    <property type="project" value="UniProtKB-SubCell"/>
</dbReference>
<dbReference type="STRING" id="261392.SAMN02745149_00205"/>
<dbReference type="PANTHER" id="PTHR12428">
    <property type="entry name" value="OXA1"/>
    <property type="match status" value="1"/>
</dbReference>
<dbReference type="Proteomes" id="UP000190423">
    <property type="component" value="Unassembled WGS sequence"/>
</dbReference>
<gene>
    <name evidence="13" type="primary">yidC</name>
    <name evidence="16" type="ORF">SAMN02745149_00205</name>
</gene>
<dbReference type="PRINTS" id="PR00701">
    <property type="entry name" value="60KDINNERMP"/>
</dbReference>
<dbReference type="Gene3D" id="2.70.98.90">
    <property type="match status" value="1"/>
</dbReference>
<keyword evidence="9 13" id="KW-0472">Membrane</keyword>
<evidence type="ECO:0000256" key="11">
    <source>
        <dbReference type="ARBA" id="ARBA00033245"/>
    </source>
</evidence>
<evidence type="ECO:0000256" key="5">
    <source>
        <dbReference type="ARBA" id="ARBA00022475"/>
    </source>
</evidence>
<name>A0A1T4JHV2_TREPO</name>
<dbReference type="GO" id="GO:0051205">
    <property type="term" value="P:protein insertion into membrane"/>
    <property type="evidence" value="ECO:0007669"/>
    <property type="project" value="TreeGrafter"/>
</dbReference>
<dbReference type="Pfam" id="PF02096">
    <property type="entry name" value="60KD_IMP"/>
    <property type="match status" value="1"/>
</dbReference>
<dbReference type="PANTHER" id="PTHR12428:SF65">
    <property type="entry name" value="CYTOCHROME C OXIDASE ASSEMBLY PROTEIN COX18, MITOCHONDRIAL"/>
    <property type="match status" value="1"/>
</dbReference>
<evidence type="ECO:0000313" key="17">
    <source>
        <dbReference type="Proteomes" id="UP000190423"/>
    </source>
</evidence>
<dbReference type="InterPro" id="IPR047196">
    <property type="entry name" value="YidC_ALB_C"/>
</dbReference>
<proteinExistence type="inferred from homology"/>
<evidence type="ECO:0000259" key="15">
    <source>
        <dbReference type="Pfam" id="PF14849"/>
    </source>
</evidence>
<dbReference type="OrthoDB" id="9780552at2"/>
<comment type="subcellular location">
    <subcellularLocation>
        <location evidence="1">Cell inner membrane</location>
        <topology evidence="1">Multi-pass membrane protein</topology>
    </subcellularLocation>
    <subcellularLocation>
        <location evidence="13">Cell membrane</location>
        <topology evidence="13">Multi-pass membrane protein</topology>
    </subcellularLocation>
</comment>
<feature type="transmembrane region" description="Helical" evidence="13">
    <location>
        <begin position="6"/>
        <end position="27"/>
    </location>
</feature>
<protein>
    <recommendedName>
        <fullName evidence="3 13">Membrane protein insertase YidC</fullName>
    </recommendedName>
    <alternativeName>
        <fullName evidence="12 13">Foldase YidC</fullName>
    </alternativeName>
    <alternativeName>
        <fullName evidence="11 13">Membrane integrase YidC</fullName>
    </alternativeName>
    <alternativeName>
        <fullName evidence="13">Membrane protein YidC</fullName>
    </alternativeName>
</protein>
<keyword evidence="4 13" id="KW-0813">Transport</keyword>
<evidence type="ECO:0000256" key="8">
    <source>
        <dbReference type="ARBA" id="ARBA00022989"/>
    </source>
</evidence>
<evidence type="ECO:0000259" key="14">
    <source>
        <dbReference type="Pfam" id="PF02096"/>
    </source>
</evidence>
<dbReference type="AlphaFoldDB" id="A0A1T4JHV2"/>
<evidence type="ECO:0000256" key="12">
    <source>
        <dbReference type="ARBA" id="ARBA00033342"/>
    </source>
</evidence>
<keyword evidence="6 13" id="KW-0812">Transmembrane</keyword>
<dbReference type="CDD" id="cd19961">
    <property type="entry name" value="EcYidC-like_peri"/>
    <property type="match status" value="1"/>
</dbReference>
<evidence type="ECO:0000256" key="2">
    <source>
        <dbReference type="ARBA" id="ARBA00010527"/>
    </source>
</evidence>
<dbReference type="InterPro" id="IPR038221">
    <property type="entry name" value="YidC_periplasmic_sf"/>
</dbReference>
<dbReference type="InterPro" id="IPR028055">
    <property type="entry name" value="YidC/Oxa/ALB_C"/>
</dbReference>
<keyword evidence="10 13" id="KW-0143">Chaperone</keyword>
<dbReference type="GeneID" id="78315528"/>
<dbReference type="NCBIfam" id="TIGR03592">
    <property type="entry name" value="yidC_oxa1_cterm"/>
    <property type="match status" value="1"/>
</dbReference>
<dbReference type="Pfam" id="PF14849">
    <property type="entry name" value="YidC_periplas"/>
    <property type="match status" value="1"/>
</dbReference>
<evidence type="ECO:0000256" key="10">
    <source>
        <dbReference type="ARBA" id="ARBA00023186"/>
    </source>
</evidence>
<dbReference type="CDD" id="cd20070">
    <property type="entry name" value="5TM_YidC_Alb3"/>
    <property type="match status" value="1"/>
</dbReference>
<evidence type="ECO:0000313" key="16">
    <source>
        <dbReference type="EMBL" id="SJZ29701.1"/>
    </source>
</evidence>
<dbReference type="GO" id="GO:0015031">
    <property type="term" value="P:protein transport"/>
    <property type="evidence" value="ECO:0007669"/>
    <property type="project" value="UniProtKB-KW"/>
</dbReference>
<feature type="transmembrane region" description="Helical" evidence="13">
    <location>
        <begin position="371"/>
        <end position="390"/>
    </location>
</feature>